<gene>
    <name evidence="7" type="ORF">EHS89_08665</name>
</gene>
<dbReference type="PANTHER" id="PTHR45138">
    <property type="entry name" value="REGULATORY COMPONENTS OF SENSORY TRANSDUCTION SYSTEM"/>
    <property type="match status" value="1"/>
</dbReference>
<dbReference type="SMART" id="SM00267">
    <property type="entry name" value="GGDEF"/>
    <property type="match status" value="1"/>
</dbReference>
<comment type="caution">
    <text evidence="7">The sequence shown here is derived from an EMBL/GenBank/DDBJ whole genome shotgun (WGS) entry which is preliminary data.</text>
</comment>
<dbReference type="CDD" id="cd01949">
    <property type="entry name" value="GGDEF"/>
    <property type="match status" value="1"/>
</dbReference>
<dbReference type="InterPro" id="IPR050469">
    <property type="entry name" value="Diguanylate_Cyclase"/>
</dbReference>
<dbReference type="InterPro" id="IPR043128">
    <property type="entry name" value="Rev_trsase/Diguanyl_cyclase"/>
</dbReference>
<dbReference type="SMART" id="SM00304">
    <property type="entry name" value="HAMP"/>
    <property type="match status" value="1"/>
</dbReference>
<feature type="transmembrane region" description="Helical" evidence="4">
    <location>
        <begin position="7"/>
        <end position="26"/>
    </location>
</feature>
<sequence length="610" mass="68635">MNLLTKILLWMFPIALPVMGFTWSYYQAQLDAGAEHTGNVGVLVSASGAQRLNDFLRLRASEFTLISGKFAVCESSPSKELYQLKARNALQQSRGFSALIVSGIDGKVQLGQVAGTPSNRFMLPRSLANSWLFTAAQLERLNSGFNIWQEKAPLLRKEKSKLFLEALSLERRGEINSSKYNNIQSQIFNITNLLKQPPAVIYFNGGLHAEVMGLPYRRDTFLFTRPLVSCEGELAGYITAFLDRTQIEDILYELRQSLYDRGIHQVDIALMNRESQKYETETRYLTDRSLHGIVKMSASAGYQRKFGGFLAIQPIADAKVLNQLMEGADATEQGVSAAEYQEYIDRFSTMSLLVFIADEEWHETSKRLLLKVSVWLLLSLLFLFVLVFFLARNIVRPIVKLKRSVAKVEAGDLMVQADISSNDEVGQLARAFNRMTRALQLSENELQRLARVDELTGLLNRRALIEEAINERHRASRSEYGISLAILDLDYFKQINDRYGHAAGDLVLKQFADMLQEKLRKTDIVGRIGGEEFVILLPDTSPESAVKLIDKLRISCAETMIGLDDGILLSVKFSAGVVVWSADTGFEEALHRADEKLYQAKENGRNCVKS</sequence>
<dbReference type="GO" id="GO:0052621">
    <property type="term" value="F:diguanylate cyclase activity"/>
    <property type="evidence" value="ECO:0007669"/>
    <property type="project" value="UniProtKB-EC"/>
</dbReference>
<dbReference type="SUPFAM" id="SSF55073">
    <property type="entry name" value="Nucleotide cyclase"/>
    <property type="match status" value="1"/>
</dbReference>
<keyword evidence="4" id="KW-0472">Membrane</keyword>
<keyword evidence="4" id="KW-1133">Transmembrane helix</keyword>
<dbReference type="FunFam" id="3.30.70.270:FF:000001">
    <property type="entry name" value="Diguanylate cyclase domain protein"/>
    <property type="match status" value="1"/>
</dbReference>
<organism evidence="7 8">
    <name type="scientific">Amphritea balenae</name>
    <dbReference type="NCBI Taxonomy" id="452629"/>
    <lineage>
        <taxon>Bacteria</taxon>
        <taxon>Pseudomonadati</taxon>
        <taxon>Pseudomonadota</taxon>
        <taxon>Gammaproteobacteria</taxon>
        <taxon>Oceanospirillales</taxon>
        <taxon>Oceanospirillaceae</taxon>
        <taxon>Amphritea</taxon>
    </lineage>
</organism>
<dbReference type="PROSITE" id="PS50887">
    <property type="entry name" value="GGDEF"/>
    <property type="match status" value="1"/>
</dbReference>
<name>A0A3P1SQV7_9GAMM</name>
<dbReference type="NCBIfam" id="TIGR00254">
    <property type="entry name" value="GGDEF"/>
    <property type="match status" value="1"/>
</dbReference>
<reference evidence="7 8" key="1">
    <citation type="submission" date="2018-11" db="EMBL/GenBank/DDBJ databases">
        <title>The draft genome sequence of Amphritea balenae JAMM 1525T.</title>
        <authorList>
            <person name="Fang Z."/>
            <person name="Zhang Y."/>
            <person name="Han X."/>
        </authorList>
    </citation>
    <scope>NUCLEOTIDE SEQUENCE [LARGE SCALE GENOMIC DNA]</scope>
    <source>
        <strain evidence="7 8">JAMM 1525</strain>
    </source>
</reference>
<feature type="transmembrane region" description="Helical" evidence="4">
    <location>
        <begin position="374"/>
        <end position="395"/>
    </location>
</feature>
<dbReference type="SUPFAM" id="SSF158472">
    <property type="entry name" value="HAMP domain-like"/>
    <property type="match status" value="1"/>
</dbReference>
<evidence type="ECO:0000259" key="5">
    <source>
        <dbReference type="PROSITE" id="PS50885"/>
    </source>
</evidence>
<evidence type="ECO:0000259" key="6">
    <source>
        <dbReference type="PROSITE" id="PS50887"/>
    </source>
</evidence>
<comment type="catalytic activity">
    <reaction evidence="3">
        <text>2 GTP = 3',3'-c-di-GMP + 2 diphosphate</text>
        <dbReference type="Rhea" id="RHEA:24898"/>
        <dbReference type="ChEBI" id="CHEBI:33019"/>
        <dbReference type="ChEBI" id="CHEBI:37565"/>
        <dbReference type="ChEBI" id="CHEBI:58805"/>
        <dbReference type="EC" id="2.7.7.65"/>
    </reaction>
</comment>
<dbReference type="EMBL" id="RQXV01000004">
    <property type="protein sequence ID" value="RRC99568.1"/>
    <property type="molecule type" value="Genomic_DNA"/>
</dbReference>
<dbReference type="AlphaFoldDB" id="A0A3P1SQV7"/>
<dbReference type="GO" id="GO:0016020">
    <property type="term" value="C:membrane"/>
    <property type="evidence" value="ECO:0007669"/>
    <property type="project" value="InterPro"/>
</dbReference>
<evidence type="ECO:0000256" key="4">
    <source>
        <dbReference type="SAM" id="Phobius"/>
    </source>
</evidence>
<dbReference type="OrthoDB" id="5496380at2"/>
<evidence type="ECO:0000256" key="2">
    <source>
        <dbReference type="ARBA" id="ARBA00012528"/>
    </source>
</evidence>
<dbReference type="PROSITE" id="PS50885">
    <property type="entry name" value="HAMP"/>
    <property type="match status" value="1"/>
</dbReference>
<proteinExistence type="predicted"/>
<dbReference type="Gene3D" id="6.10.340.10">
    <property type="match status" value="1"/>
</dbReference>
<dbReference type="PANTHER" id="PTHR45138:SF9">
    <property type="entry name" value="DIGUANYLATE CYCLASE DGCM-RELATED"/>
    <property type="match status" value="1"/>
</dbReference>
<dbReference type="RefSeq" id="WP_124925758.1">
    <property type="nucleotide sequence ID" value="NZ_BMOH01000006.1"/>
</dbReference>
<feature type="domain" description="GGDEF" evidence="6">
    <location>
        <begin position="480"/>
        <end position="610"/>
    </location>
</feature>
<dbReference type="Pfam" id="PF00672">
    <property type="entry name" value="HAMP"/>
    <property type="match status" value="1"/>
</dbReference>
<feature type="domain" description="HAMP" evidence="5">
    <location>
        <begin position="392"/>
        <end position="444"/>
    </location>
</feature>
<dbReference type="InterPro" id="IPR029787">
    <property type="entry name" value="Nucleotide_cyclase"/>
</dbReference>
<evidence type="ECO:0000256" key="3">
    <source>
        <dbReference type="ARBA" id="ARBA00034247"/>
    </source>
</evidence>
<dbReference type="EC" id="2.7.7.65" evidence="2"/>
<keyword evidence="4" id="KW-0812">Transmembrane</keyword>
<evidence type="ECO:0000313" key="7">
    <source>
        <dbReference type="EMBL" id="RRC99568.1"/>
    </source>
</evidence>
<dbReference type="CDD" id="cd06225">
    <property type="entry name" value="HAMP"/>
    <property type="match status" value="1"/>
</dbReference>
<evidence type="ECO:0000313" key="8">
    <source>
        <dbReference type="Proteomes" id="UP000267535"/>
    </source>
</evidence>
<dbReference type="GO" id="GO:0007165">
    <property type="term" value="P:signal transduction"/>
    <property type="evidence" value="ECO:0007669"/>
    <property type="project" value="InterPro"/>
</dbReference>
<dbReference type="InterPro" id="IPR003660">
    <property type="entry name" value="HAMP_dom"/>
</dbReference>
<accession>A0A3P1SQV7</accession>
<protein>
    <recommendedName>
        <fullName evidence="2">diguanylate cyclase</fullName>
        <ecNumber evidence="2">2.7.7.65</ecNumber>
    </recommendedName>
</protein>
<evidence type="ECO:0000256" key="1">
    <source>
        <dbReference type="ARBA" id="ARBA00001946"/>
    </source>
</evidence>
<dbReference type="Proteomes" id="UP000267535">
    <property type="component" value="Unassembled WGS sequence"/>
</dbReference>
<dbReference type="Gene3D" id="3.30.70.270">
    <property type="match status" value="1"/>
</dbReference>
<keyword evidence="8" id="KW-1185">Reference proteome</keyword>
<dbReference type="Pfam" id="PF00990">
    <property type="entry name" value="GGDEF"/>
    <property type="match status" value="1"/>
</dbReference>
<comment type="cofactor">
    <cofactor evidence="1">
        <name>Mg(2+)</name>
        <dbReference type="ChEBI" id="CHEBI:18420"/>
    </cofactor>
</comment>
<dbReference type="InterPro" id="IPR000160">
    <property type="entry name" value="GGDEF_dom"/>
</dbReference>